<name>A0ABW0UY64_9ACTN</name>
<keyword evidence="4" id="KW-1185">Reference proteome</keyword>
<proteinExistence type="predicted"/>
<sequence>MVERIAKEIDRGTPVYDPESGRVGEYRGQAGRYAMLRPVGGGREWEADAALVRPATTEERLSAGVQAANARSAGGRYGVEDLSRPPLPVPGCAACTELAVRREEARAHADGTAETDAKVPLRRHQRRDHEGTTDVPVRRRVFRYVPYTIVQDPSAEPEYEARCVSGEEADCGAASGPCPGPEEVEEWQRRHTQDTRHTRYRRSFADYAVLERQG</sequence>
<feature type="region of interest" description="Disordered" evidence="1">
    <location>
        <begin position="106"/>
        <end position="132"/>
    </location>
</feature>
<accession>A0ABW0UY64</accession>
<organism evidence="3 4">
    <name type="scientific">Streptomyces bullii</name>
    <dbReference type="NCBI Taxonomy" id="349910"/>
    <lineage>
        <taxon>Bacteria</taxon>
        <taxon>Bacillati</taxon>
        <taxon>Actinomycetota</taxon>
        <taxon>Actinomycetes</taxon>
        <taxon>Kitasatosporales</taxon>
        <taxon>Streptomycetaceae</taxon>
        <taxon>Streptomyces</taxon>
    </lineage>
</organism>
<protein>
    <recommendedName>
        <fullName evidence="2">DUF7848 domain-containing protein</fullName>
    </recommendedName>
</protein>
<dbReference type="Proteomes" id="UP001596154">
    <property type="component" value="Unassembled WGS sequence"/>
</dbReference>
<evidence type="ECO:0000259" key="2">
    <source>
        <dbReference type="Pfam" id="PF25232"/>
    </source>
</evidence>
<dbReference type="EMBL" id="JBHSNY010000012">
    <property type="protein sequence ID" value="MFC5638103.1"/>
    <property type="molecule type" value="Genomic_DNA"/>
</dbReference>
<dbReference type="Pfam" id="PF25232">
    <property type="entry name" value="DUF7848"/>
    <property type="match status" value="1"/>
</dbReference>
<feature type="region of interest" description="Disordered" evidence="1">
    <location>
        <begin position="1"/>
        <end position="23"/>
    </location>
</feature>
<evidence type="ECO:0000313" key="4">
    <source>
        <dbReference type="Proteomes" id="UP001596154"/>
    </source>
</evidence>
<comment type="caution">
    <text evidence="3">The sequence shown here is derived from an EMBL/GenBank/DDBJ whole genome shotgun (WGS) entry which is preliminary data.</text>
</comment>
<reference evidence="4" key="1">
    <citation type="journal article" date="2019" name="Int. J. Syst. Evol. Microbiol.">
        <title>The Global Catalogue of Microorganisms (GCM) 10K type strain sequencing project: providing services to taxonomists for standard genome sequencing and annotation.</title>
        <authorList>
            <consortium name="The Broad Institute Genomics Platform"/>
            <consortium name="The Broad Institute Genome Sequencing Center for Infectious Disease"/>
            <person name="Wu L."/>
            <person name="Ma J."/>
        </authorList>
    </citation>
    <scope>NUCLEOTIDE SEQUENCE [LARGE SCALE GENOMIC DNA]</scope>
    <source>
        <strain evidence="4">CGMCC 4.7248</strain>
    </source>
</reference>
<dbReference type="RefSeq" id="WP_381028519.1">
    <property type="nucleotide sequence ID" value="NZ_JBHSNY010000012.1"/>
</dbReference>
<feature type="compositionally biased region" description="Basic and acidic residues" evidence="1">
    <location>
        <begin position="106"/>
        <end position="119"/>
    </location>
</feature>
<dbReference type="InterPro" id="IPR057170">
    <property type="entry name" value="DUF7848"/>
</dbReference>
<evidence type="ECO:0000313" key="3">
    <source>
        <dbReference type="EMBL" id="MFC5638103.1"/>
    </source>
</evidence>
<feature type="compositionally biased region" description="Basic and acidic residues" evidence="1">
    <location>
        <begin position="1"/>
        <end position="11"/>
    </location>
</feature>
<gene>
    <name evidence="3" type="ORF">ACFPZJ_30925</name>
</gene>
<evidence type="ECO:0000256" key="1">
    <source>
        <dbReference type="SAM" id="MobiDB-lite"/>
    </source>
</evidence>
<feature type="domain" description="DUF7848" evidence="2">
    <location>
        <begin position="138"/>
        <end position="208"/>
    </location>
</feature>